<feature type="region of interest" description="Disordered" evidence="8">
    <location>
        <begin position="387"/>
        <end position="434"/>
    </location>
</feature>
<dbReference type="Gene3D" id="4.10.60.10">
    <property type="entry name" value="Zinc finger, CCHC-type"/>
    <property type="match status" value="1"/>
</dbReference>
<dbReference type="Gene3D" id="3.10.20.90">
    <property type="entry name" value="Phosphatidylinositol 3-kinase Catalytic Subunit, Chain A, domain 1"/>
    <property type="match status" value="1"/>
</dbReference>
<dbReference type="InterPro" id="IPR013083">
    <property type="entry name" value="Znf_RING/FYVE/PHD"/>
</dbReference>
<sequence>MSTVFYRWGAGRDESRAKFDGTHISVFDFKRQVMLGNNLGNGKDFDLVVLENGEELKNDDHQIPRSSSLVVRRRPAIMKGRGTAQNYIVGTDAATSLTGEHRIEAHAREAMKDRLLNRGARGAAGTFGSLSRRFDGKEDKGAQPAVAVTTGDADEDARIKAMLKQQDETWEEMQMDMSTQARYNPGNRRPIKPAGPAGGPPKFDFSVAPDKEPPVGYICYKCGQKGHWIQNCPENNDPQAQGKRYVRVTGIPRMFLKTVETPTTGEGSSGGAMLTADGGFVRAVADQRAWQKQAATKPRALTGADVRDQEPLDSELTCPLCKKLVWEAVRVPCCSTAFCEECISTHLLEHDFECPSCESKIASLDKLQPDEELRERVKAYVSGELEKNKKEVKEEEVSEKHMGGGSADDQGEDEAANADDKGDVSGKNPFSGPLPDMNTMQEYLQAMMMSLRNPLVPPNLKAQLQAHIKITNANLIQMQMLAAQGMIFGGMQAAMGAIGMGANAMGMGNVMANPMMMQGMGNGNPQLGMPQQQQQQPQQQQMMHHGGRGGHRGGFNRGGFGFRGRGGGGFRGGRGGGGGGFKRQAEDHAGGMEKMQRVA</sequence>
<dbReference type="GO" id="GO:0003676">
    <property type="term" value="F:nucleic acid binding"/>
    <property type="evidence" value="ECO:0007669"/>
    <property type="project" value="InterPro"/>
</dbReference>
<evidence type="ECO:0000259" key="9">
    <source>
        <dbReference type="PROSITE" id="PS50089"/>
    </source>
</evidence>
<dbReference type="PANTHER" id="PTHR15439:SF0">
    <property type="entry name" value="CELL DIVISION CYCLE AND APOPTOSIS REGULATOR PROTEIN 1-RELATED"/>
    <property type="match status" value="1"/>
</dbReference>
<dbReference type="GO" id="GO:0006397">
    <property type="term" value="P:mRNA processing"/>
    <property type="evidence" value="ECO:0007669"/>
    <property type="project" value="UniProtKB-KW"/>
</dbReference>
<evidence type="ECO:0000256" key="2">
    <source>
        <dbReference type="ARBA" id="ARBA00022664"/>
    </source>
</evidence>
<dbReference type="Pfam" id="PF00098">
    <property type="entry name" value="zf-CCHC"/>
    <property type="match status" value="1"/>
</dbReference>
<dbReference type="SMART" id="SM01180">
    <property type="entry name" value="DWNN"/>
    <property type="match status" value="1"/>
</dbReference>
<keyword evidence="5" id="KW-0862">Zinc</keyword>
<feature type="compositionally biased region" description="Gly residues" evidence="8">
    <location>
        <begin position="552"/>
        <end position="581"/>
    </location>
</feature>
<feature type="compositionally biased region" description="Basic and acidic residues" evidence="8">
    <location>
        <begin position="583"/>
        <end position="599"/>
    </location>
</feature>
<comment type="subcellular location">
    <subcellularLocation>
        <location evidence="1">Nucleus</location>
    </subcellularLocation>
</comment>
<dbReference type="PROSITE" id="PS51282">
    <property type="entry name" value="DWNN"/>
    <property type="match status" value="1"/>
</dbReference>
<feature type="region of interest" description="Disordered" evidence="8">
    <location>
        <begin position="523"/>
        <end position="599"/>
    </location>
</feature>
<dbReference type="SMART" id="SM00343">
    <property type="entry name" value="ZnF_C2HC"/>
    <property type="match status" value="1"/>
</dbReference>
<dbReference type="SUPFAM" id="SSF57756">
    <property type="entry name" value="Retrovirus zinc finger-like domains"/>
    <property type="match status" value="1"/>
</dbReference>
<gene>
    <name evidence="12" type="primary">SPBP8B7.15c</name>
    <name evidence="12" type="ORF">LOC62_01G001012</name>
</gene>
<dbReference type="GO" id="GO:0008270">
    <property type="term" value="F:zinc ion binding"/>
    <property type="evidence" value="ECO:0007669"/>
    <property type="project" value="UniProtKB-KW"/>
</dbReference>
<feature type="compositionally biased region" description="Low complexity" evidence="8">
    <location>
        <begin position="523"/>
        <end position="544"/>
    </location>
</feature>
<evidence type="ECO:0000259" key="10">
    <source>
        <dbReference type="PROSITE" id="PS50158"/>
    </source>
</evidence>
<dbReference type="EMBL" id="CP086714">
    <property type="protein sequence ID" value="WOO77434.1"/>
    <property type="molecule type" value="Genomic_DNA"/>
</dbReference>
<name>A0AAF0Y3E2_9TREE</name>
<feature type="domain" description="CCHC-type" evidence="10">
    <location>
        <begin position="219"/>
        <end position="234"/>
    </location>
</feature>
<evidence type="ECO:0000256" key="5">
    <source>
        <dbReference type="ARBA" id="ARBA00022833"/>
    </source>
</evidence>
<dbReference type="PANTHER" id="PTHR15439">
    <property type="entry name" value="RETINOBLASTOMA-BINDING PROTEIN 6"/>
    <property type="match status" value="1"/>
</dbReference>
<evidence type="ECO:0000256" key="3">
    <source>
        <dbReference type="ARBA" id="ARBA00022723"/>
    </source>
</evidence>
<dbReference type="InterPro" id="IPR033489">
    <property type="entry name" value="RBBP6"/>
</dbReference>
<keyword evidence="4 7" id="KW-0863">Zinc-finger</keyword>
<dbReference type="InterPro" id="IPR014891">
    <property type="entry name" value="DWNN_domain"/>
</dbReference>
<dbReference type="PROSITE" id="PS50158">
    <property type="entry name" value="ZF_CCHC"/>
    <property type="match status" value="1"/>
</dbReference>
<evidence type="ECO:0000256" key="6">
    <source>
        <dbReference type="ARBA" id="ARBA00023242"/>
    </source>
</evidence>
<protein>
    <submittedName>
        <fullName evidence="12">Purtative RING finger protein5c</fullName>
    </submittedName>
</protein>
<accession>A0AAF0Y3E2</accession>
<dbReference type="InterPro" id="IPR001878">
    <property type="entry name" value="Znf_CCHC"/>
</dbReference>
<feature type="domain" description="RING-type" evidence="9">
    <location>
        <begin position="318"/>
        <end position="358"/>
    </location>
</feature>
<evidence type="ECO:0000256" key="7">
    <source>
        <dbReference type="PROSITE-ProRule" id="PRU00047"/>
    </source>
</evidence>
<feature type="domain" description="DWNN" evidence="11">
    <location>
        <begin position="4"/>
        <end position="75"/>
    </location>
</feature>
<dbReference type="GO" id="GO:0005634">
    <property type="term" value="C:nucleus"/>
    <property type="evidence" value="ECO:0007669"/>
    <property type="project" value="UniProtKB-SubCell"/>
</dbReference>
<dbReference type="GO" id="GO:0016567">
    <property type="term" value="P:protein ubiquitination"/>
    <property type="evidence" value="ECO:0007669"/>
    <property type="project" value="InterPro"/>
</dbReference>
<dbReference type="GO" id="GO:0006511">
    <property type="term" value="P:ubiquitin-dependent protein catabolic process"/>
    <property type="evidence" value="ECO:0007669"/>
    <property type="project" value="TreeGrafter"/>
</dbReference>
<reference evidence="12" key="1">
    <citation type="submission" date="2023-10" db="EMBL/GenBank/DDBJ databases">
        <authorList>
            <person name="Noh H."/>
        </authorList>
    </citation>
    <scope>NUCLEOTIDE SEQUENCE</scope>
    <source>
        <strain evidence="12">DUCC4014</strain>
    </source>
</reference>
<dbReference type="Pfam" id="PF08783">
    <property type="entry name" value="DWNN"/>
    <property type="match status" value="1"/>
</dbReference>
<feature type="compositionally biased region" description="Basic and acidic residues" evidence="8">
    <location>
        <begin position="387"/>
        <end position="402"/>
    </location>
</feature>
<dbReference type="SUPFAM" id="SSF57850">
    <property type="entry name" value="RING/U-box"/>
    <property type="match status" value="1"/>
</dbReference>
<evidence type="ECO:0000259" key="11">
    <source>
        <dbReference type="PROSITE" id="PS51282"/>
    </source>
</evidence>
<dbReference type="CDD" id="cd16620">
    <property type="entry name" value="vRING-HC-C4C4_RBBP6"/>
    <property type="match status" value="1"/>
</dbReference>
<dbReference type="Gene3D" id="3.30.40.10">
    <property type="entry name" value="Zinc/RING finger domain, C3HC4 (zinc finger)"/>
    <property type="match status" value="1"/>
</dbReference>
<keyword evidence="6" id="KW-0539">Nucleus</keyword>
<dbReference type="GeneID" id="87804270"/>
<evidence type="ECO:0000313" key="12">
    <source>
        <dbReference type="EMBL" id="WOO77434.1"/>
    </source>
</evidence>
<evidence type="ECO:0000313" key="13">
    <source>
        <dbReference type="Proteomes" id="UP000827549"/>
    </source>
</evidence>
<keyword evidence="2" id="KW-0507">mRNA processing</keyword>
<evidence type="ECO:0000256" key="1">
    <source>
        <dbReference type="ARBA" id="ARBA00004123"/>
    </source>
</evidence>
<evidence type="ECO:0000256" key="8">
    <source>
        <dbReference type="SAM" id="MobiDB-lite"/>
    </source>
</evidence>
<proteinExistence type="predicted"/>
<dbReference type="RefSeq" id="XP_062623466.1">
    <property type="nucleotide sequence ID" value="XM_062767482.1"/>
</dbReference>
<organism evidence="12 13">
    <name type="scientific">Vanrija pseudolonga</name>
    <dbReference type="NCBI Taxonomy" id="143232"/>
    <lineage>
        <taxon>Eukaryota</taxon>
        <taxon>Fungi</taxon>
        <taxon>Dikarya</taxon>
        <taxon>Basidiomycota</taxon>
        <taxon>Agaricomycotina</taxon>
        <taxon>Tremellomycetes</taxon>
        <taxon>Trichosporonales</taxon>
        <taxon>Trichosporonaceae</taxon>
        <taxon>Vanrija</taxon>
    </lineage>
</organism>
<feature type="region of interest" description="Disordered" evidence="8">
    <location>
        <begin position="131"/>
        <end position="153"/>
    </location>
</feature>
<dbReference type="InterPro" id="IPR001841">
    <property type="entry name" value="Znf_RING"/>
</dbReference>
<keyword evidence="13" id="KW-1185">Reference proteome</keyword>
<dbReference type="PROSITE" id="PS50089">
    <property type="entry name" value="ZF_RING_2"/>
    <property type="match status" value="1"/>
</dbReference>
<dbReference type="InterPro" id="IPR036875">
    <property type="entry name" value="Znf_CCHC_sf"/>
</dbReference>
<keyword evidence="3" id="KW-0479">Metal-binding</keyword>
<dbReference type="GO" id="GO:0061630">
    <property type="term" value="F:ubiquitin protein ligase activity"/>
    <property type="evidence" value="ECO:0007669"/>
    <property type="project" value="InterPro"/>
</dbReference>
<feature type="compositionally biased region" description="Basic and acidic residues" evidence="8">
    <location>
        <begin position="132"/>
        <end position="141"/>
    </location>
</feature>
<dbReference type="Proteomes" id="UP000827549">
    <property type="component" value="Chromosome 1"/>
</dbReference>
<evidence type="ECO:0000256" key="4">
    <source>
        <dbReference type="ARBA" id="ARBA00022771"/>
    </source>
</evidence>
<dbReference type="AlphaFoldDB" id="A0AAF0Y3E2"/>